<reference evidence="1" key="1">
    <citation type="submission" date="2020-07" db="EMBL/GenBank/DDBJ databases">
        <title>Genome sequence and genetic diversity analysis of an under-domesticated orphan crop, white fonio (Digitaria exilis).</title>
        <authorList>
            <person name="Bennetzen J.L."/>
            <person name="Chen S."/>
            <person name="Ma X."/>
            <person name="Wang X."/>
            <person name="Yssel A.E.J."/>
            <person name="Chaluvadi S.R."/>
            <person name="Johnson M."/>
            <person name="Gangashetty P."/>
            <person name="Hamidou F."/>
            <person name="Sanogo M.D."/>
            <person name="Zwaenepoel A."/>
            <person name="Wallace J."/>
            <person name="Van De Peer Y."/>
            <person name="Van Deynze A."/>
        </authorList>
    </citation>
    <scope>NUCLEOTIDE SEQUENCE</scope>
    <source>
        <tissue evidence="1">Leaves</tissue>
    </source>
</reference>
<protein>
    <submittedName>
        <fullName evidence="1">Uncharacterized protein</fullName>
    </submittedName>
</protein>
<evidence type="ECO:0000313" key="2">
    <source>
        <dbReference type="Proteomes" id="UP000636709"/>
    </source>
</evidence>
<evidence type="ECO:0000313" key="1">
    <source>
        <dbReference type="EMBL" id="KAF8669191.1"/>
    </source>
</evidence>
<dbReference type="Proteomes" id="UP000636709">
    <property type="component" value="Unassembled WGS sequence"/>
</dbReference>
<proteinExistence type="predicted"/>
<comment type="caution">
    <text evidence="1">The sequence shown here is derived from an EMBL/GenBank/DDBJ whole genome shotgun (WGS) entry which is preliminary data.</text>
</comment>
<accession>A0A835E4X7</accession>
<sequence length="155" mass="17914">MGFDEGRLEVAAPELRSLCPESHRSLHVAAPNLSELIWHFHDYDPARHQFAEEAGRHLRRLVTSTNRPEAALMRRFDVVDELNVRVSIAKGTEEYERYLEDIKNLSKCQVLVVTLTDIEHPLMPTVLHLLAKCVGTRKLVVDLRFTVRQYVHIYS</sequence>
<organism evidence="1 2">
    <name type="scientific">Digitaria exilis</name>
    <dbReference type="NCBI Taxonomy" id="1010633"/>
    <lineage>
        <taxon>Eukaryota</taxon>
        <taxon>Viridiplantae</taxon>
        <taxon>Streptophyta</taxon>
        <taxon>Embryophyta</taxon>
        <taxon>Tracheophyta</taxon>
        <taxon>Spermatophyta</taxon>
        <taxon>Magnoliopsida</taxon>
        <taxon>Liliopsida</taxon>
        <taxon>Poales</taxon>
        <taxon>Poaceae</taxon>
        <taxon>PACMAD clade</taxon>
        <taxon>Panicoideae</taxon>
        <taxon>Panicodae</taxon>
        <taxon>Paniceae</taxon>
        <taxon>Anthephorinae</taxon>
        <taxon>Digitaria</taxon>
    </lineage>
</organism>
<keyword evidence="2" id="KW-1185">Reference proteome</keyword>
<dbReference type="EMBL" id="JACEFO010002272">
    <property type="protein sequence ID" value="KAF8669191.1"/>
    <property type="molecule type" value="Genomic_DNA"/>
</dbReference>
<dbReference type="AlphaFoldDB" id="A0A835E4X7"/>
<name>A0A835E4X7_9POAL</name>
<dbReference type="OrthoDB" id="692677at2759"/>
<gene>
    <name evidence="1" type="ORF">HU200_051521</name>
</gene>